<name>A0A8S1D3N4_9INSE</name>
<evidence type="ECO:0000256" key="1">
    <source>
        <dbReference type="ARBA" id="ARBA00004123"/>
    </source>
</evidence>
<feature type="compositionally biased region" description="Basic and acidic residues" evidence="4">
    <location>
        <begin position="1"/>
        <end position="11"/>
    </location>
</feature>
<organism evidence="6 7">
    <name type="scientific">Cloeon dipterum</name>
    <dbReference type="NCBI Taxonomy" id="197152"/>
    <lineage>
        <taxon>Eukaryota</taxon>
        <taxon>Metazoa</taxon>
        <taxon>Ecdysozoa</taxon>
        <taxon>Arthropoda</taxon>
        <taxon>Hexapoda</taxon>
        <taxon>Insecta</taxon>
        <taxon>Pterygota</taxon>
        <taxon>Palaeoptera</taxon>
        <taxon>Ephemeroptera</taxon>
        <taxon>Pisciforma</taxon>
        <taxon>Baetidae</taxon>
        <taxon>Cloeon</taxon>
    </lineage>
</organism>
<dbReference type="PANTHER" id="PTHR13568:SF9">
    <property type="entry name" value="TRANSMEMBRANE PROTEIN 203"/>
    <property type="match status" value="1"/>
</dbReference>
<dbReference type="CDD" id="cd22816">
    <property type="entry name" value="TMEM203"/>
    <property type="match status" value="1"/>
</dbReference>
<dbReference type="GO" id="GO:0005783">
    <property type="term" value="C:endoplasmic reticulum"/>
    <property type="evidence" value="ECO:0007669"/>
    <property type="project" value="TreeGrafter"/>
</dbReference>
<keyword evidence="7" id="KW-1185">Reference proteome</keyword>
<comment type="caution">
    <text evidence="6">The sequence shown here is derived from an EMBL/GenBank/DDBJ whole genome shotgun (WGS) entry which is preliminary data.</text>
</comment>
<dbReference type="GO" id="GO:0000172">
    <property type="term" value="C:ribonuclease MRP complex"/>
    <property type="evidence" value="ECO:0007669"/>
    <property type="project" value="InterPro"/>
</dbReference>
<protein>
    <submittedName>
        <fullName evidence="6">Uncharacterized protein</fullName>
    </submittedName>
</protein>
<evidence type="ECO:0000256" key="3">
    <source>
        <dbReference type="ARBA" id="ARBA00023242"/>
    </source>
</evidence>
<reference evidence="6 7" key="1">
    <citation type="submission" date="2020-04" db="EMBL/GenBank/DDBJ databases">
        <authorList>
            <person name="Alioto T."/>
            <person name="Alioto T."/>
            <person name="Gomez Garrido J."/>
        </authorList>
    </citation>
    <scope>NUCLEOTIDE SEQUENCE [LARGE SCALE GENOMIC DNA]</scope>
</reference>
<dbReference type="OrthoDB" id="6234541at2759"/>
<comment type="subcellular location">
    <subcellularLocation>
        <location evidence="1">Nucleus</location>
    </subcellularLocation>
</comment>
<feature type="transmembrane region" description="Helical" evidence="5">
    <location>
        <begin position="211"/>
        <end position="230"/>
    </location>
</feature>
<dbReference type="GO" id="GO:0001682">
    <property type="term" value="P:tRNA 5'-leader removal"/>
    <property type="evidence" value="ECO:0007669"/>
    <property type="project" value="InterPro"/>
</dbReference>
<feature type="transmembrane region" description="Helical" evidence="5">
    <location>
        <begin position="108"/>
        <end position="132"/>
    </location>
</feature>
<dbReference type="GO" id="GO:0003676">
    <property type="term" value="F:nucleic acid binding"/>
    <property type="evidence" value="ECO:0007669"/>
    <property type="project" value="InterPro"/>
</dbReference>
<dbReference type="EMBL" id="CADEPI010000073">
    <property type="protein sequence ID" value="CAB3372436.1"/>
    <property type="molecule type" value="Genomic_DNA"/>
</dbReference>
<evidence type="ECO:0000256" key="4">
    <source>
        <dbReference type="SAM" id="MobiDB-lite"/>
    </source>
</evidence>
<gene>
    <name evidence="6" type="ORF">CLODIP_2_CD12818</name>
</gene>
<evidence type="ECO:0000256" key="5">
    <source>
        <dbReference type="SAM" id="Phobius"/>
    </source>
</evidence>
<keyword evidence="5" id="KW-0472">Membrane</keyword>
<keyword evidence="5" id="KW-0812">Transmembrane</keyword>
<dbReference type="AlphaFoldDB" id="A0A8S1D3N4"/>
<dbReference type="Pfam" id="PF12328">
    <property type="entry name" value="Rpp20"/>
    <property type="match status" value="1"/>
</dbReference>
<sequence length="233" mass="26453">MGDSARATEKKPNRRPKNRNKNKTCRDLYVSDVTPFQIQLESCEQLLEKEGEVFVHGVGPLICSAINLALQIETGHPEGTYKTSTTTSTVDTIDEIGDRRPGSAEITLWLGITLFEIWIGLLSLLVFVILLGLRSEEYLTGTSWWLIFMPLFMADGLNAYFCIIVLIRMYLEGLYKTALFRASWSFALLSLVFVFQFLLCRKLAMSNTFEYTEIMSPLFIVLQLIAVRACQIN</sequence>
<evidence type="ECO:0000256" key="2">
    <source>
        <dbReference type="ARBA" id="ARBA00022694"/>
    </source>
</evidence>
<dbReference type="InterPro" id="IPR036882">
    <property type="entry name" value="Alba-like_dom_sf"/>
</dbReference>
<dbReference type="GO" id="GO:0006874">
    <property type="term" value="P:intracellular calcium ion homeostasis"/>
    <property type="evidence" value="ECO:0007669"/>
    <property type="project" value="TreeGrafter"/>
</dbReference>
<feature type="compositionally biased region" description="Basic residues" evidence="4">
    <location>
        <begin position="12"/>
        <end position="21"/>
    </location>
</feature>
<dbReference type="Gene3D" id="3.30.110.20">
    <property type="entry name" value="Alba-like domain"/>
    <property type="match status" value="1"/>
</dbReference>
<dbReference type="GO" id="GO:0005655">
    <property type="term" value="C:nucleolar ribonuclease P complex"/>
    <property type="evidence" value="ECO:0007669"/>
    <property type="project" value="InterPro"/>
</dbReference>
<feature type="transmembrane region" description="Helical" evidence="5">
    <location>
        <begin position="144"/>
        <end position="167"/>
    </location>
</feature>
<evidence type="ECO:0000313" key="6">
    <source>
        <dbReference type="EMBL" id="CAB3372436.1"/>
    </source>
</evidence>
<proteinExistence type="predicted"/>
<evidence type="ECO:0000313" key="7">
    <source>
        <dbReference type="Proteomes" id="UP000494165"/>
    </source>
</evidence>
<dbReference type="PANTHER" id="PTHR13568">
    <property type="entry name" value="FAM11A, B PROTEIN"/>
    <property type="match status" value="1"/>
</dbReference>
<feature type="region of interest" description="Disordered" evidence="4">
    <location>
        <begin position="1"/>
        <end position="21"/>
    </location>
</feature>
<dbReference type="InterPro" id="IPR019396">
    <property type="entry name" value="TM_Fragile-X-F-assoc"/>
</dbReference>
<dbReference type="Proteomes" id="UP000494165">
    <property type="component" value="Unassembled WGS sequence"/>
</dbReference>
<keyword evidence="3" id="KW-0539">Nucleus</keyword>
<accession>A0A8S1D3N4</accession>
<keyword evidence="5" id="KW-1133">Transmembrane helix</keyword>
<dbReference type="InterPro" id="IPR014612">
    <property type="entry name" value="Pop7/Rpp20"/>
</dbReference>
<feature type="transmembrane region" description="Helical" evidence="5">
    <location>
        <begin position="179"/>
        <end position="199"/>
    </location>
</feature>
<keyword evidence="2" id="KW-0819">tRNA processing</keyword>
<dbReference type="SUPFAM" id="SSF82704">
    <property type="entry name" value="AlbA-like"/>
    <property type="match status" value="1"/>
</dbReference>